<evidence type="ECO:0000313" key="2">
    <source>
        <dbReference type="EMBL" id="GCF94235.1"/>
    </source>
</evidence>
<evidence type="ECO:0000313" key="3">
    <source>
        <dbReference type="Proteomes" id="UP000290567"/>
    </source>
</evidence>
<protein>
    <submittedName>
        <fullName evidence="2">Uncharacterized protein</fullName>
    </submittedName>
</protein>
<dbReference type="PROSITE" id="PS51257">
    <property type="entry name" value="PROKAR_LIPOPROTEIN"/>
    <property type="match status" value="1"/>
</dbReference>
<dbReference type="AlphaFoldDB" id="A0A4P5P895"/>
<comment type="caution">
    <text evidence="2">The sequence shown here is derived from an EMBL/GenBank/DDBJ whole genome shotgun (WGS) entry which is preliminary data.</text>
</comment>
<name>A0A4P5P895_9ENTE</name>
<keyword evidence="3" id="KW-1185">Reference proteome</keyword>
<evidence type="ECO:0000256" key="1">
    <source>
        <dbReference type="SAM" id="MobiDB-lite"/>
    </source>
</evidence>
<dbReference type="Proteomes" id="UP000290567">
    <property type="component" value="Unassembled WGS sequence"/>
</dbReference>
<organism evidence="2 3">
    <name type="scientific">Enterococcus florum</name>
    <dbReference type="NCBI Taxonomy" id="2480627"/>
    <lineage>
        <taxon>Bacteria</taxon>
        <taxon>Bacillati</taxon>
        <taxon>Bacillota</taxon>
        <taxon>Bacilli</taxon>
        <taxon>Lactobacillales</taxon>
        <taxon>Enterococcaceae</taxon>
        <taxon>Enterococcus</taxon>
    </lineage>
</organism>
<proteinExistence type="predicted"/>
<feature type="compositionally biased region" description="Basic and acidic residues" evidence="1">
    <location>
        <begin position="27"/>
        <end position="47"/>
    </location>
</feature>
<sequence length="274" mass="31231">MKRFVILLVGICLLAAGCGNEGTQKNTTEKSSEKVTKTVEKKAETKQSGKTTELPLSLGADETGKLPEENGEYTPYLTVAVPDTYGCLTYSTVYEETDVSGETEGKEYYTVGSPNVKDWMEEDEQIRYSGMPYSYVCCLDDNNRSTWFHYQVFNEKRFKKMQEQYPTSDFSLYDRPVEEKQMVQIGIDEGSEKSKKAVKDDKGKDKAAGFAYTYDYLMVQDEDKEQIIYCDYQFDLGDGSILYYSLKAYESEMKVADFDPEQHGKEIAESITLK</sequence>
<feature type="region of interest" description="Disordered" evidence="1">
    <location>
        <begin position="22"/>
        <end position="71"/>
    </location>
</feature>
<reference evidence="3" key="1">
    <citation type="submission" date="2019-02" db="EMBL/GenBank/DDBJ databases">
        <title>Draft genome sequence of Enterococcus sp. Gos25-1.</title>
        <authorList>
            <person name="Tanaka N."/>
            <person name="Shiwa Y."/>
            <person name="Fujita N."/>
        </authorList>
    </citation>
    <scope>NUCLEOTIDE SEQUENCE [LARGE SCALE GENOMIC DNA]</scope>
    <source>
        <strain evidence="3">Gos25-1</strain>
    </source>
</reference>
<gene>
    <name evidence="2" type="ORF">NRIC_21260</name>
</gene>
<dbReference type="RefSeq" id="WP_146622666.1">
    <property type="nucleotide sequence ID" value="NZ_BJCC01000015.1"/>
</dbReference>
<dbReference type="EMBL" id="BJCC01000015">
    <property type="protein sequence ID" value="GCF94235.1"/>
    <property type="molecule type" value="Genomic_DNA"/>
</dbReference>
<accession>A0A4P5P895</accession>